<keyword evidence="2" id="KW-1185">Reference proteome</keyword>
<dbReference type="RefSeq" id="WP_204632220.1">
    <property type="nucleotide sequence ID" value="NZ_BSOC01000002.1"/>
</dbReference>
<proteinExistence type="predicted"/>
<comment type="caution">
    <text evidence="1">The sequence shown here is derived from an EMBL/GenBank/DDBJ whole genome shotgun (WGS) entry which is preliminary data.</text>
</comment>
<protein>
    <submittedName>
        <fullName evidence="1">Uncharacterized protein</fullName>
    </submittedName>
</protein>
<organism evidence="1 2">
    <name type="scientific">Dyella mobilis</name>
    <dbReference type="NCBI Taxonomy" id="1849582"/>
    <lineage>
        <taxon>Bacteria</taxon>
        <taxon>Pseudomonadati</taxon>
        <taxon>Pseudomonadota</taxon>
        <taxon>Gammaproteobacteria</taxon>
        <taxon>Lysobacterales</taxon>
        <taxon>Rhodanobacteraceae</taxon>
        <taxon>Dyella</taxon>
    </lineage>
</organism>
<accession>A0ABS2KJS0</accession>
<name>A0ABS2KJS0_9GAMM</name>
<gene>
    <name evidence="1" type="ORF">ISS99_14055</name>
</gene>
<dbReference type="Proteomes" id="UP001430193">
    <property type="component" value="Unassembled WGS sequence"/>
</dbReference>
<reference evidence="1" key="1">
    <citation type="submission" date="2020-10" db="EMBL/GenBank/DDBJ databases">
        <title>Phylogeny of dyella-like bacteria.</title>
        <authorList>
            <person name="Fu J."/>
        </authorList>
    </citation>
    <scope>NUCLEOTIDE SEQUENCE</scope>
    <source>
        <strain evidence="1">DHON07</strain>
    </source>
</reference>
<sequence length="146" mass="15786">MRQATHCLAKKGFLPYSESKALTFGYLVDDKSYPGKTLLYVVNYPNRSKSEGSVFTLVLANSGGRQDFSIQNNARFVEPAGGRGDVSFVAPPLGGSWTQAHLVSAIRKIEKQPNLAISARDMRAVDSSADCEAYSDALPGQGEPKE</sequence>
<evidence type="ECO:0000313" key="1">
    <source>
        <dbReference type="EMBL" id="MBM7130658.1"/>
    </source>
</evidence>
<evidence type="ECO:0000313" key="2">
    <source>
        <dbReference type="Proteomes" id="UP001430193"/>
    </source>
</evidence>
<dbReference type="EMBL" id="JADIKF010000039">
    <property type="protein sequence ID" value="MBM7130658.1"/>
    <property type="molecule type" value="Genomic_DNA"/>
</dbReference>